<evidence type="ECO:0000256" key="1">
    <source>
        <dbReference type="ARBA" id="ARBA00010888"/>
    </source>
</evidence>
<dbReference type="EMBL" id="AECU01000137">
    <property type="protein sequence ID" value="EFQ06793.1"/>
    <property type="molecule type" value="Genomic_DNA"/>
</dbReference>
<evidence type="ECO:0000313" key="2">
    <source>
        <dbReference type="EMBL" id="EFQ06793.1"/>
    </source>
</evidence>
<comment type="caution">
    <text evidence="2">The sequence shown here is derived from an EMBL/GenBank/DDBJ whole genome shotgun (WGS) entry which is preliminary data.</text>
</comment>
<evidence type="ECO:0000313" key="3">
    <source>
        <dbReference type="Proteomes" id="UP000006028"/>
    </source>
</evidence>
<proteinExistence type="inferred from homology"/>
<organism evidence="2 3">
    <name type="scientific">Faecalibacterium cf. prausnitzii KLE1255</name>
    <dbReference type="NCBI Taxonomy" id="748224"/>
    <lineage>
        <taxon>Bacteria</taxon>
        <taxon>Bacillati</taxon>
        <taxon>Bacillota</taxon>
        <taxon>Clostridia</taxon>
        <taxon>Eubacteriales</taxon>
        <taxon>Oscillospiraceae</taxon>
        <taxon>Faecalibacterium</taxon>
    </lineage>
</organism>
<sequence length="92" mass="10614">MNVVLPKGVYSVSGETAIFSIHDKKDYEIHEIVQQVYDALKEKGYNPVNQLVGYILSEDPTYITTYKNARSMIRKVDRDDLLQAMLRSYLNV</sequence>
<protein>
    <submittedName>
        <fullName evidence="2">Uncharacterized protein</fullName>
    </submittedName>
</protein>
<dbReference type="HOGENOM" id="CLU_162466_0_0_9"/>
<dbReference type="Pfam" id="PF06135">
    <property type="entry name" value="IreB"/>
    <property type="match status" value="1"/>
</dbReference>
<dbReference type="NCBIfam" id="NF003997">
    <property type="entry name" value="PRK05473.1"/>
    <property type="match status" value="1"/>
</dbReference>
<comment type="similarity">
    <text evidence="1">Belongs to the UPF0297 family.</text>
</comment>
<dbReference type="eggNOG" id="COG4472">
    <property type="taxonomic scope" value="Bacteria"/>
</dbReference>
<dbReference type="PANTHER" id="PTHR40067">
    <property type="entry name" value="UPF0297 PROTEIN YRZL"/>
    <property type="match status" value="1"/>
</dbReference>
<dbReference type="InterPro" id="IPR009309">
    <property type="entry name" value="IreB"/>
</dbReference>
<accession>E2ZJ64</accession>
<reference evidence="2 3" key="1">
    <citation type="submission" date="2010-08" db="EMBL/GenBank/DDBJ databases">
        <authorList>
            <person name="Weinstock G."/>
            <person name="Sodergren E."/>
            <person name="Clifton S."/>
            <person name="Fulton L."/>
            <person name="Fulton B."/>
            <person name="Courtney L."/>
            <person name="Fronick C."/>
            <person name="Harrison M."/>
            <person name="Strong C."/>
            <person name="Farmer C."/>
            <person name="Delahaunty K."/>
            <person name="Markovic C."/>
            <person name="Hall O."/>
            <person name="Minx P."/>
            <person name="Tomlinson C."/>
            <person name="Mitreva M."/>
            <person name="Hou S."/>
            <person name="Chen J."/>
            <person name="Wollam A."/>
            <person name="Pepin K.H."/>
            <person name="Johnson M."/>
            <person name="Bhonagiri V."/>
            <person name="Zhang X."/>
            <person name="Suruliraj S."/>
            <person name="Warren W."/>
            <person name="Chinwalla A."/>
            <person name="Mardis E.R."/>
            <person name="Wilson R.K."/>
        </authorList>
    </citation>
    <scope>NUCLEOTIDE SEQUENCE [LARGE SCALE GENOMIC DNA]</scope>
    <source>
        <strain evidence="2 3">KLE1255</strain>
    </source>
</reference>
<dbReference type="Proteomes" id="UP000006028">
    <property type="component" value="Unassembled WGS sequence"/>
</dbReference>
<dbReference type="STRING" id="748224.HMPREF9436_01710"/>
<dbReference type="BioCyc" id="FCF748224-HMP:GTSS-1767-MONOMER"/>
<gene>
    <name evidence="2" type="ORF">HMPREF9436_01710</name>
</gene>
<dbReference type="PANTHER" id="PTHR40067:SF1">
    <property type="entry name" value="UPF0297 PROTEIN YRZL"/>
    <property type="match status" value="1"/>
</dbReference>
<dbReference type="AlphaFoldDB" id="E2ZJ64"/>
<name>E2ZJ64_9FIRM</name>